<dbReference type="HAMAP" id="MF_01396">
    <property type="entry name" value="ATP_synth_c_bact"/>
    <property type="match status" value="1"/>
</dbReference>
<keyword evidence="8 13" id="KW-1133">Transmembrane helix</keyword>
<protein>
    <recommendedName>
        <fullName evidence="13">ATP synthase subunit c</fullName>
    </recommendedName>
    <alternativeName>
        <fullName evidence="13">ATP synthase F(0) sector subunit c</fullName>
    </alternativeName>
    <alternativeName>
        <fullName evidence="13">F-type ATPase subunit c</fullName>
        <shortName evidence="13">F-ATPase subunit c</shortName>
    </alternativeName>
    <alternativeName>
        <fullName evidence="13">Lipid-binding protein</fullName>
    </alternativeName>
</protein>
<evidence type="ECO:0000256" key="11">
    <source>
        <dbReference type="ARBA" id="ARBA00023136"/>
    </source>
</evidence>
<evidence type="ECO:0000256" key="8">
    <source>
        <dbReference type="ARBA" id="ARBA00022989"/>
    </source>
</evidence>
<organism evidence="15 16">
    <name type="scientific">Dictyobacter alpinus</name>
    <dbReference type="NCBI Taxonomy" id="2014873"/>
    <lineage>
        <taxon>Bacteria</taxon>
        <taxon>Bacillati</taxon>
        <taxon>Chloroflexota</taxon>
        <taxon>Ktedonobacteria</taxon>
        <taxon>Ktedonobacterales</taxon>
        <taxon>Dictyobacteraceae</taxon>
        <taxon>Dictyobacter</taxon>
    </lineage>
</organism>
<dbReference type="PRINTS" id="PR00124">
    <property type="entry name" value="ATPASEC"/>
</dbReference>
<accession>A0A402BHH7</accession>
<keyword evidence="3 13" id="KW-0813">Transport</keyword>
<evidence type="ECO:0000259" key="14">
    <source>
        <dbReference type="Pfam" id="PF00137"/>
    </source>
</evidence>
<name>A0A402BHH7_9CHLR</name>
<comment type="subcellular location">
    <subcellularLocation>
        <location evidence="1 13">Cell membrane</location>
        <topology evidence="1 13">Multi-pass membrane protein</topology>
    </subcellularLocation>
</comment>
<comment type="caution">
    <text evidence="13">Lacks conserved residue(s) required for the propagation of feature annotation.</text>
</comment>
<dbReference type="Proteomes" id="UP000287171">
    <property type="component" value="Unassembled WGS sequence"/>
</dbReference>
<comment type="similarity">
    <text evidence="2 13">Belongs to the ATPase C chain family.</text>
</comment>
<dbReference type="InterPro" id="IPR000454">
    <property type="entry name" value="ATP_synth_F0_csu"/>
</dbReference>
<dbReference type="EMBL" id="BIFT01000002">
    <property type="protein sequence ID" value="GCE30833.1"/>
    <property type="molecule type" value="Genomic_DNA"/>
</dbReference>
<dbReference type="InterPro" id="IPR038662">
    <property type="entry name" value="ATP_synth_F0_csu_sf"/>
</dbReference>
<evidence type="ECO:0000256" key="10">
    <source>
        <dbReference type="ARBA" id="ARBA00023121"/>
    </source>
</evidence>
<keyword evidence="5 13" id="KW-0138">CF(0)</keyword>
<sequence>MLNFQMLAVGLAIGLGGIGAGLAMGLANGKAYEALGRNPEAAPAIRLNFLLGLVFAETIAVYSLVIAILLLFK</sequence>
<evidence type="ECO:0000256" key="5">
    <source>
        <dbReference type="ARBA" id="ARBA00022547"/>
    </source>
</evidence>
<keyword evidence="12 13" id="KW-0066">ATP synthesis</keyword>
<proteinExistence type="inferred from homology"/>
<comment type="function">
    <text evidence="13">Key component of the F(0) channel; it plays a direct role in translocation across the membrane. A homomeric c-ring of between 10-14 subunits forms the central stalk rotor element with the F(1) delta and epsilon subunits.</text>
</comment>
<feature type="transmembrane region" description="Helical" evidence="13">
    <location>
        <begin position="49"/>
        <end position="72"/>
    </location>
</feature>
<evidence type="ECO:0000313" key="16">
    <source>
        <dbReference type="Proteomes" id="UP000287171"/>
    </source>
</evidence>
<dbReference type="GO" id="GO:0005886">
    <property type="term" value="C:plasma membrane"/>
    <property type="evidence" value="ECO:0007669"/>
    <property type="project" value="UniProtKB-SubCell"/>
</dbReference>
<evidence type="ECO:0000313" key="15">
    <source>
        <dbReference type="EMBL" id="GCE30833.1"/>
    </source>
</evidence>
<comment type="caution">
    <text evidence="15">The sequence shown here is derived from an EMBL/GenBank/DDBJ whole genome shotgun (WGS) entry which is preliminary data.</text>
</comment>
<evidence type="ECO:0000256" key="4">
    <source>
        <dbReference type="ARBA" id="ARBA00022475"/>
    </source>
</evidence>
<dbReference type="Gene3D" id="1.20.20.10">
    <property type="entry name" value="F1F0 ATP synthase subunit C"/>
    <property type="match status" value="1"/>
</dbReference>
<dbReference type="GO" id="GO:0008289">
    <property type="term" value="F:lipid binding"/>
    <property type="evidence" value="ECO:0007669"/>
    <property type="project" value="UniProtKB-KW"/>
</dbReference>
<comment type="function">
    <text evidence="13">F(1)F(0) ATP synthase produces ATP from ADP in the presence of a proton or sodium gradient. F-type ATPases consist of two structural domains, F(1) containing the extramembraneous catalytic core and F(0) containing the membrane proton channel, linked together by a central stalk and a peripheral stalk. During catalysis, ATP synthesis in the catalytic domain of F(1) is coupled via a rotary mechanism of the central stalk subunits to proton translocation.</text>
</comment>
<dbReference type="FunFam" id="1.20.20.10:FF:000002">
    <property type="entry name" value="ATP synthase subunit c"/>
    <property type="match status" value="1"/>
</dbReference>
<evidence type="ECO:0000256" key="9">
    <source>
        <dbReference type="ARBA" id="ARBA00023065"/>
    </source>
</evidence>
<evidence type="ECO:0000256" key="13">
    <source>
        <dbReference type="HAMAP-Rule" id="MF_01396"/>
    </source>
</evidence>
<dbReference type="RefSeq" id="WP_246039292.1">
    <property type="nucleotide sequence ID" value="NZ_BIFT01000002.1"/>
</dbReference>
<keyword evidence="9 13" id="KW-0406">Ion transport</keyword>
<dbReference type="InterPro" id="IPR020537">
    <property type="entry name" value="ATP_synth_F0_csu_DDCD_BS"/>
</dbReference>
<evidence type="ECO:0000256" key="12">
    <source>
        <dbReference type="ARBA" id="ARBA00023310"/>
    </source>
</evidence>
<dbReference type="SUPFAM" id="SSF81333">
    <property type="entry name" value="F1F0 ATP synthase subunit C"/>
    <property type="match status" value="1"/>
</dbReference>
<dbReference type="GO" id="GO:0046933">
    <property type="term" value="F:proton-transporting ATP synthase activity, rotational mechanism"/>
    <property type="evidence" value="ECO:0007669"/>
    <property type="project" value="UniProtKB-UniRule"/>
</dbReference>
<evidence type="ECO:0000256" key="3">
    <source>
        <dbReference type="ARBA" id="ARBA00022448"/>
    </source>
</evidence>
<evidence type="ECO:0000256" key="1">
    <source>
        <dbReference type="ARBA" id="ARBA00004651"/>
    </source>
</evidence>
<dbReference type="GO" id="GO:0045259">
    <property type="term" value="C:proton-transporting ATP synthase complex"/>
    <property type="evidence" value="ECO:0007669"/>
    <property type="project" value="UniProtKB-KW"/>
</dbReference>
<gene>
    <name evidence="13" type="primary">atpE</name>
    <name evidence="15" type="ORF">KDA_63170</name>
</gene>
<keyword evidence="7 13" id="KW-0375">Hydrogen ion transport</keyword>
<keyword evidence="10 13" id="KW-0446">Lipid-binding</keyword>
<keyword evidence="4 13" id="KW-1003">Cell membrane</keyword>
<dbReference type="AlphaFoldDB" id="A0A402BHH7"/>
<dbReference type="InterPro" id="IPR035921">
    <property type="entry name" value="F/V-ATP_Csub_sf"/>
</dbReference>
<evidence type="ECO:0000256" key="7">
    <source>
        <dbReference type="ARBA" id="ARBA00022781"/>
    </source>
</evidence>
<keyword evidence="6 13" id="KW-0812">Transmembrane</keyword>
<keyword evidence="16" id="KW-1185">Reference proteome</keyword>
<feature type="domain" description="V-ATPase proteolipid subunit C-like" evidence="14">
    <location>
        <begin position="7"/>
        <end position="70"/>
    </location>
</feature>
<reference evidence="16" key="1">
    <citation type="submission" date="2018-12" db="EMBL/GenBank/DDBJ databases">
        <title>Tengunoibacter tsumagoiensis gen. nov., sp. nov., Dictyobacter kobayashii sp. nov., D. alpinus sp. nov., and D. joshuensis sp. nov. and description of Dictyobacteraceae fam. nov. within the order Ktedonobacterales isolated from Tengu-no-mugimeshi.</title>
        <authorList>
            <person name="Wang C.M."/>
            <person name="Zheng Y."/>
            <person name="Sakai Y."/>
            <person name="Toyoda A."/>
            <person name="Minakuchi Y."/>
            <person name="Abe K."/>
            <person name="Yokota A."/>
            <person name="Yabe S."/>
        </authorList>
    </citation>
    <scope>NUCLEOTIDE SEQUENCE [LARGE SCALE GENOMIC DNA]</scope>
    <source>
        <strain evidence="16">Uno16</strain>
    </source>
</reference>
<dbReference type="PROSITE" id="PS00605">
    <property type="entry name" value="ATPASE_C"/>
    <property type="match status" value="1"/>
</dbReference>
<evidence type="ECO:0000256" key="2">
    <source>
        <dbReference type="ARBA" id="ARBA00006704"/>
    </source>
</evidence>
<dbReference type="GO" id="GO:0033177">
    <property type="term" value="C:proton-transporting two-sector ATPase complex, proton-transporting domain"/>
    <property type="evidence" value="ECO:0007669"/>
    <property type="project" value="InterPro"/>
</dbReference>
<evidence type="ECO:0000256" key="6">
    <source>
        <dbReference type="ARBA" id="ARBA00022692"/>
    </source>
</evidence>
<feature type="site" description="Reversibly protonated during proton transport" evidence="13">
    <location>
        <position position="57"/>
    </location>
</feature>
<dbReference type="InterPro" id="IPR002379">
    <property type="entry name" value="ATPase_proteolipid_c-like_dom"/>
</dbReference>
<keyword evidence="11 13" id="KW-0472">Membrane</keyword>
<dbReference type="Pfam" id="PF00137">
    <property type="entry name" value="ATP-synt_C"/>
    <property type="match status" value="1"/>
</dbReference>